<dbReference type="GO" id="GO:0015631">
    <property type="term" value="F:tubulin binding"/>
    <property type="evidence" value="ECO:0007669"/>
    <property type="project" value="TreeGrafter"/>
</dbReference>
<evidence type="ECO:0000256" key="11">
    <source>
        <dbReference type="ARBA" id="ARBA00052959"/>
    </source>
</evidence>
<dbReference type="Pfam" id="PF03133">
    <property type="entry name" value="TTL"/>
    <property type="match status" value="1"/>
</dbReference>
<evidence type="ECO:0000256" key="1">
    <source>
        <dbReference type="ARBA" id="ARBA00004120"/>
    </source>
</evidence>
<evidence type="ECO:0000256" key="8">
    <source>
        <dbReference type="ARBA" id="ARBA00023069"/>
    </source>
</evidence>
<name>A0A7R8CIK0_LEPSM</name>
<comment type="similarity">
    <text evidence="2">Belongs to the tubulin polyglutamylase family.</text>
</comment>
<comment type="subcellular location">
    <subcellularLocation>
        <location evidence="1">Cytoplasm</location>
        <location evidence="1">Cytoskeleton</location>
        <location evidence="1">Cilium basal body</location>
    </subcellularLocation>
</comment>
<keyword evidence="10" id="KW-0966">Cell projection</keyword>
<evidence type="ECO:0000256" key="12">
    <source>
        <dbReference type="ARBA" id="ARBA00062645"/>
    </source>
</evidence>
<dbReference type="GO" id="GO:0000226">
    <property type="term" value="P:microtubule cytoskeleton organization"/>
    <property type="evidence" value="ECO:0007669"/>
    <property type="project" value="TreeGrafter"/>
</dbReference>
<dbReference type="Proteomes" id="UP000675881">
    <property type="component" value="Chromosome 13"/>
</dbReference>
<reference evidence="18" key="1">
    <citation type="submission" date="2021-02" db="EMBL/GenBank/DDBJ databases">
        <authorList>
            <person name="Bekaert M."/>
        </authorList>
    </citation>
    <scope>NUCLEOTIDE SEQUENCE</scope>
    <source>
        <strain evidence="18">IoA-00</strain>
    </source>
</reference>
<evidence type="ECO:0000256" key="4">
    <source>
        <dbReference type="ARBA" id="ARBA00022598"/>
    </source>
</evidence>
<evidence type="ECO:0000256" key="13">
    <source>
        <dbReference type="ARBA" id="ARBA00074800"/>
    </source>
</evidence>
<evidence type="ECO:0000313" key="18">
    <source>
        <dbReference type="EMBL" id="CAF2832138.1"/>
    </source>
</evidence>
<evidence type="ECO:0000256" key="16">
    <source>
        <dbReference type="ARBA" id="ARBA00083073"/>
    </source>
</evidence>
<dbReference type="SUPFAM" id="SSF56059">
    <property type="entry name" value="Glutathione synthetase ATP-binding domain-like"/>
    <property type="match status" value="1"/>
</dbReference>
<dbReference type="Gene3D" id="3.30.470.20">
    <property type="entry name" value="ATP-grasp fold, B domain"/>
    <property type="match status" value="1"/>
</dbReference>
<evidence type="ECO:0000256" key="2">
    <source>
        <dbReference type="ARBA" id="ARBA00006118"/>
    </source>
</evidence>
<dbReference type="FunFam" id="3.30.470.20:FF:000033">
    <property type="entry name" value="Probable tubulin polyglutamylase TTLL1"/>
    <property type="match status" value="1"/>
</dbReference>
<dbReference type="GO" id="GO:0070740">
    <property type="term" value="F:tubulin-glutamic acid ligase activity"/>
    <property type="evidence" value="ECO:0007669"/>
    <property type="project" value="TreeGrafter"/>
</dbReference>
<evidence type="ECO:0000256" key="6">
    <source>
        <dbReference type="ARBA" id="ARBA00022741"/>
    </source>
</evidence>
<dbReference type="InterPro" id="IPR004344">
    <property type="entry name" value="TTL/TTLL_fam"/>
</dbReference>
<keyword evidence="5" id="KW-0493">Microtubule</keyword>
<dbReference type="GO" id="GO:0036064">
    <property type="term" value="C:ciliary basal body"/>
    <property type="evidence" value="ECO:0007669"/>
    <property type="project" value="TreeGrafter"/>
</dbReference>
<comment type="catalytic activity">
    <reaction evidence="11">
        <text>(L-glutamyl)(n)-gamma-L-glutamyl-L-glutamyl-[protein] + L-glutamate + ATP = (L-glutamyl)(n+1)-gamma-L-glutamyl-L-glutamyl-[protein] + ADP + phosphate + H(+)</text>
        <dbReference type="Rhea" id="RHEA:60148"/>
        <dbReference type="Rhea" id="RHEA-COMP:15519"/>
        <dbReference type="Rhea" id="RHEA-COMP:15675"/>
        <dbReference type="ChEBI" id="CHEBI:15378"/>
        <dbReference type="ChEBI" id="CHEBI:29985"/>
        <dbReference type="ChEBI" id="CHEBI:30616"/>
        <dbReference type="ChEBI" id="CHEBI:43474"/>
        <dbReference type="ChEBI" id="CHEBI:143623"/>
        <dbReference type="ChEBI" id="CHEBI:456216"/>
    </reaction>
    <physiologicalReaction direction="left-to-right" evidence="11">
        <dbReference type="Rhea" id="RHEA:60149"/>
    </physiologicalReaction>
</comment>
<keyword evidence="3" id="KW-0963">Cytoplasm</keyword>
<evidence type="ECO:0000256" key="3">
    <source>
        <dbReference type="ARBA" id="ARBA00022490"/>
    </source>
</evidence>
<dbReference type="PANTHER" id="PTHR12241:SF31">
    <property type="entry name" value="POLYGLUTAMYLASE COMPLEX SUBUNIT TTLL1"/>
    <property type="match status" value="1"/>
</dbReference>
<keyword evidence="8" id="KW-0969">Cilium</keyword>
<comment type="subunit">
    <text evidence="12">Part of the neuronal tubulin polyglutamylase complex which contains TPGS1, TPGS2, TTLL1, LRRC49 and NICN1. Interacts with PCM1, CSTPP1 and LRRC49.</text>
</comment>
<dbReference type="OrthoDB" id="202825at2759"/>
<feature type="compositionally biased region" description="Low complexity" evidence="17">
    <location>
        <begin position="401"/>
        <end position="412"/>
    </location>
</feature>
<keyword evidence="9" id="KW-0206">Cytoskeleton</keyword>
<evidence type="ECO:0000256" key="5">
    <source>
        <dbReference type="ARBA" id="ARBA00022701"/>
    </source>
</evidence>
<dbReference type="GO" id="GO:0005524">
    <property type="term" value="F:ATP binding"/>
    <property type="evidence" value="ECO:0007669"/>
    <property type="project" value="UniProtKB-KW"/>
</dbReference>
<dbReference type="AlphaFoldDB" id="A0A7R8CIK0"/>
<evidence type="ECO:0000256" key="17">
    <source>
        <dbReference type="SAM" id="MobiDB-lite"/>
    </source>
</evidence>
<feature type="region of interest" description="Disordered" evidence="17">
    <location>
        <begin position="390"/>
        <end position="419"/>
    </location>
</feature>
<evidence type="ECO:0000256" key="14">
    <source>
        <dbReference type="ARBA" id="ARBA00075351"/>
    </source>
</evidence>
<keyword evidence="19" id="KW-1185">Reference proteome</keyword>
<sequence length="419" mass="48559">MCARVAYCVDIDKSVIIGNFEKRGWVPVGPEDDWHFYWASTQTCRNLFAVDSGYRLNDFQIINHFSNHYELTRKDLMVKNMKRYRRDLEREGSPLAEKNEHGRYLYLDFIPTTFILPADYNMFVEAYRKNPSSTWIMKPCGKSQGAGIFLINKLSKLKKWSRESRTVFNPNLVKESYVISRYIENPLLMGGRKFDLRLYVLVTSFRPLKVYLYKHGFGRFCTVRYDDSVNEMDNMYIHLTNVSIQKTGEEYNNIHGGKLSVQNMRLYLETMRGKEETDKLFNEMSWLIVHSLKAVAPVMVSDRHCYECYGYDIIIDDTLKPWLIEVNASPSLSSTTVSDRIMKYRLINDIINIVLPADGVPDVKWNKVPSSEMMGSFELLLDEELAATHENAMGTGGQPRSSTTSSSKTYNSKWKRDGP</sequence>
<protein>
    <recommendedName>
        <fullName evidence="13">Polyglutamylase complex subunit TTLL1</fullName>
    </recommendedName>
    <alternativeName>
        <fullName evidence="14">Tubulin polyglutamylase TTLL1</fullName>
    </alternativeName>
    <alternativeName>
        <fullName evidence="16">Tubulin polyglutamylase complex subunit 3</fullName>
    </alternativeName>
    <alternativeName>
        <fullName evidence="15">Tubulin--tyrosine ligase-like protein 1</fullName>
    </alternativeName>
</protein>
<dbReference type="PROSITE" id="PS51221">
    <property type="entry name" value="TTL"/>
    <property type="match status" value="1"/>
</dbReference>
<proteinExistence type="inferred from homology"/>
<gene>
    <name evidence="18" type="ORF">LSAA_3890</name>
</gene>
<evidence type="ECO:0000256" key="15">
    <source>
        <dbReference type="ARBA" id="ARBA00080021"/>
    </source>
</evidence>
<organism evidence="18 19">
    <name type="scientific">Lepeophtheirus salmonis</name>
    <name type="common">Salmon louse</name>
    <name type="synonym">Caligus salmonis</name>
    <dbReference type="NCBI Taxonomy" id="72036"/>
    <lineage>
        <taxon>Eukaryota</taxon>
        <taxon>Metazoa</taxon>
        <taxon>Ecdysozoa</taxon>
        <taxon>Arthropoda</taxon>
        <taxon>Crustacea</taxon>
        <taxon>Multicrustacea</taxon>
        <taxon>Hexanauplia</taxon>
        <taxon>Copepoda</taxon>
        <taxon>Siphonostomatoida</taxon>
        <taxon>Caligidae</taxon>
        <taxon>Lepeophtheirus</taxon>
    </lineage>
</organism>
<evidence type="ECO:0000256" key="9">
    <source>
        <dbReference type="ARBA" id="ARBA00023212"/>
    </source>
</evidence>
<keyword evidence="6" id="KW-0547">Nucleotide-binding</keyword>
<dbReference type="PANTHER" id="PTHR12241">
    <property type="entry name" value="TUBULIN POLYGLUTAMYLASE"/>
    <property type="match status" value="1"/>
</dbReference>
<evidence type="ECO:0000313" key="19">
    <source>
        <dbReference type="Proteomes" id="UP000675881"/>
    </source>
</evidence>
<keyword evidence="4 18" id="KW-0436">Ligase</keyword>
<keyword evidence="7" id="KW-0067">ATP-binding</keyword>
<dbReference type="GO" id="GO:0005874">
    <property type="term" value="C:microtubule"/>
    <property type="evidence" value="ECO:0007669"/>
    <property type="project" value="UniProtKB-KW"/>
</dbReference>
<accession>A0A7R8CIK0</accession>
<evidence type="ECO:0000256" key="7">
    <source>
        <dbReference type="ARBA" id="ARBA00022840"/>
    </source>
</evidence>
<dbReference type="EMBL" id="HG994592">
    <property type="protein sequence ID" value="CAF2832138.1"/>
    <property type="molecule type" value="Genomic_DNA"/>
</dbReference>
<evidence type="ECO:0000256" key="10">
    <source>
        <dbReference type="ARBA" id="ARBA00023273"/>
    </source>
</evidence>